<reference evidence="4" key="1">
    <citation type="submission" date="2025-08" db="UniProtKB">
        <authorList>
            <consortium name="RefSeq"/>
        </authorList>
    </citation>
    <scope>IDENTIFICATION</scope>
</reference>
<dbReference type="SMART" id="SM00194">
    <property type="entry name" value="PTPc"/>
    <property type="match status" value="1"/>
</dbReference>
<dbReference type="GeneID" id="136082781"/>
<gene>
    <name evidence="4" type="primary">LOC136082781</name>
</gene>
<dbReference type="Pfam" id="PF00102">
    <property type="entry name" value="Y_phosphatase"/>
    <property type="match status" value="2"/>
</dbReference>
<dbReference type="InterPro" id="IPR029021">
    <property type="entry name" value="Prot-tyrosine_phosphatase-like"/>
</dbReference>
<evidence type="ECO:0000259" key="1">
    <source>
        <dbReference type="PROSITE" id="PS50055"/>
    </source>
</evidence>
<evidence type="ECO:0000313" key="4">
    <source>
        <dbReference type="RefSeq" id="XP_065658277.1"/>
    </source>
</evidence>
<dbReference type="RefSeq" id="XP_065658277.1">
    <property type="nucleotide sequence ID" value="XM_065802205.1"/>
</dbReference>
<dbReference type="Proteomes" id="UP001652625">
    <property type="component" value="Chromosome 07"/>
</dbReference>
<dbReference type="InterPro" id="IPR003595">
    <property type="entry name" value="Tyr_Pase_cat"/>
</dbReference>
<dbReference type="InterPro" id="IPR000242">
    <property type="entry name" value="PTP_cat"/>
</dbReference>
<dbReference type="SUPFAM" id="SSF52799">
    <property type="entry name" value="(Phosphotyrosine protein) phosphatases II"/>
    <property type="match status" value="2"/>
</dbReference>
<sequence>MNFFFIQSKCEQYWPDHGSEIFGNIRVELKSELKLCNDCIRTFEIFSTVNGELRVVKHYQYLQWPDPGVPSCPGPVLAFVRRVHSFEPVSCCPTVVHCSAGVCRSACYIAIDAMLERIKYDNMIDIYGYPLRSHEGSDYINASYINGYYRPSQFIATQGPSEKTAADFWRMIMDVNCAIIVLVTNLDDKDGHEQCYPYWPNSKSMNHLLYVIDPINENRFASFIIREFKVSDIKNDVIRNIRQYHYLNWPIGRVPDSSESLIEFISHVQKASDKFSPLSPIVVHSRFS</sequence>
<protein>
    <submittedName>
        <fullName evidence="4">Receptor-type tyrosine-protein phosphatase S-like</fullName>
    </submittedName>
</protein>
<evidence type="ECO:0000313" key="3">
    <source>
        <dbReference type="Proteomes" id="UP001652625"/>
    </source>
</evidence>
<feature type="domain" description="Tyrosine-protein phosphatase" evidence="1">
    <location>
        <begin position="1"/>
        <end position="116"/>
    </location>
</feature>
<dbReference type="PROSITE" id="PS50055">
    <property type="entry name" value="TYR_PHOSPHATASE_PTP"/>
    <property type="match status" value="2"/>
</dbReference>
<proteinExistence type="predicted"/>
<dbReference type="PANTHER" id="PTHR19134">
    <property type="entry name" value="RECEPTOR-TYPE TYROSINE-PROTEIN PHOSPHATASE"/>
    <property type="match status" value="1"/>
</dbReference>
<dbReference type="Gene3D" id="3.90.190.10">
    <property type="entry name" value="Protein tyrosine phosphatase superfamily"/>
    <property type="match status" value="2"/>
</dbReference>
<keyword evidence="3" id="KW-1185">Reference proteome</keyword>
<dbReference type="InterPro" id="IPR000387">
    <property type="entry name" value="Tyr_Pase_dom"/>
</dbReference>
<dbReference type="PANTHER" id="PTHR19134:SF449">
    <property type="entry name" value="TYROSINE-PROTEIN PHOSPHATASE 1"/>
    <property type="match status" value="1"/>
</dbReference>
<accession>A0ABM4C9F3</accession>
<name>A0ABM4C9F3_HYDVU</name>
<organism evidence="3 4">
    <name type="scientific">Hydra vulgaris</name>
    <name type="common">Hydra</name>
    <name type="synonym">Hydra attenuata</name>
    <dbReference type="NCBI Taxonomy" id="6087"/>
    <lineage>
        <taxon>Eukaryota</taxon>
        <taxon>Metazoa</taxon>
        <taxon>Cnidaria</taxon>
        <taxon>Hydrozoa</taxon>
        <taxon>Hydroidolina</taxon>
        <taxon>Anthoathecata</taxon>
        <taxon>Aplanulata</taxon>
        <taxon>Hydridae</taxon>
        <taxon>Hydra</taxon>
    </lineage>
</organism>
<dbReference type="PRINTS" id="PR00700">
    <property type="entry name" value="PRTYPHPHTASE"/>
</dbReference>
<evidence type="ECO:0000259" key="2">
    <source>
        <dbReference type="PROSITE" id="PS50056"/>
    </source>
</evidence>
<dbReference type="InterPro" id="IPR016130">
    <property type="entry name" value="Tyr_Pase_AS"/>
</dbReference>
<dbReference type="PROSITE" id="PS00383">
    <property type="entry name" value="TYR_PHOSPHATASE_1"/>
    <property type="match status" value="1"/>
</dbReference>
<dbReference type="PROSITE" id="PS50056">
    <property type="entry name" value="TYR_PHOSPHATASE_2"/>
    <property type="match status" value="1"/>
</dbReference>
<feature type="domain" description="Tyrosine specific protein phosphatases" evidence="2">
    <location>
        <begin position="77"/>
        <end position="125"/>
    </location>
</feature>
<dbReference type="SMART" id="SM00404">
    <property type="entry name" value="PTPc_motif"/>
    <property type="match status" value="1"/>
</dbReference>
<feature type="domain" description="Tyrosine-protein phosphatase" evidence="1">
    <location>
        <begin position="117"/>
        <end position="288"/>
    </location>
</feature>
<dbReference type="InterPro" id="IPR050348">
    <property type="entry name" value="Protein-Tyr_Phosphatase"/>
</dbReference>